<accession>A0ABQ9G2X5</accession>
<evidence type="ECO:0000313" key="1">
    <source>
        <dbReference type="EMBL" id="KAJ8866825.1"/>
    </source>
</evidence>
<proteinExistence type="predicted"/>
<reference evidence="1 2" key="1">
    <citation type="submission" date="2023-02" db="EMBL/GenBank/DDBJ databases">
        <title>LHISI_Scaffold_Assembly.</title>
        <authorList>
            <person name="Stuart O.P."/>
            <person name="Cleave R."/>
            <person name="Magrath M.J.L."/>
            <person name="Mikheyev A.S."/>
        </authorList>
    </citation>
    <scope>NUCLEOTIDE SEQUENCE [LARGE SCALE GENOMIC DNA]</scope>
    <source>
        <strain evidence="1">Daus_M_001</strain>
        <tissue evidence="1">Leg muscle</tissue>
    </source>
</reference>
<dbReference type="EMBL" id="JARBHB010000016">
    <property type="protein sequence ID" value="KAJ8866825.1"/>
    <property type="molecule type" value="Genomic_DNA"/>
</dbReference>
<dbReference type="Proteomes" id="UP001159363">
    <property type="component" value="Chromosome 15"/>
</dbReference>
<evidence type="ECO:0000313" key="2">
    <source>
        <dbReference type="Proteomes" id="UP001159363"/>
    </source>
</evidence>
<gene>
    <name evidence="1" type="ORF">PR048_032686</name>
</gene>
<name>A0ABQ9G2X5_9NEOP</name>
<organism evidence="1 2">
    <name type="scientific">Dryococelus australis</name>
    <dbReference type="NCBI Taxonomy" id="614101"/>
    <lineage>
        <taxon>Eukaryota</taxon>
        <taxon>Metazoa</taxon>
        <taxon>Ecdysozoa</taxon>
        <taxon>Arthropoda</taxon>
        <taxon>Hexapoda</taxon>
        <taxon>Insecta</taxon>
        <taxon>Pterygota</taxon>
        <taxon>Neoptera</taxon>
        <taxon>Polyneoptera</taxon>
        <taxon>Phasmatodea</taxon>
        <taxon>Verophasmatodea</taxon>
        <taxon>Anareolatae</taxon>
        <taxon>Phasmatidae</taxon>
        <taxon>Eurycanthinae</taxon>
        <taxon>Dryococelus</taxon>
    </lineage>
</organism>
<comment type="caution">
    <text evidence="1">The sequence shown here is derived from an EMBL/GenBank/DDBJ whole genome shotgun (WGS) entry which is preliminary data.</text>
</comment>
<protein>
    <submittedName>
        <fullName evidence="1">Uncharacterized protein</fullName>
    </submittedName>
</protein>
<sequence>MLCFHNSDFIFSAVLEKVIAELKQILKRDFNKKMIENTAFKTFENWWDECENKHKVIFCFSLNFDGKSEIVNKEYSGGRWVIPQYGGNPPVWCTGLSVYYSPQAVFTKLAGHKPPQGNSNGCQAFRYLARSVLVVLSQGKLCHNIPEEIALLKGEEYSAASLHSFTTCQQMAIARILSSAGMKGRWKWEIPEKNCRPITLSCTIPSWGKSGMTRPGIEPGSPWWEVSRLTTQQPWPPS</sequence>
<keyword evidence="2" id="KW-1185">Reference proteome</keyword>